<reference evidence="1 2" key="1">
    <citation type="submission" date="2014-09" db="EMBL/GenBank/DDBJ databases">
        <authorList>
            <person name="Ellenberger Sabrina"/>
        </authorList>
    </citation>
    <scope>NUCLEOTIDE SEQUENCE [LARGE SCALE GENOMIC DNA]</scope>
    <source>
        <strain evidence="1 2">CBS 412.66</strain>
    </source>
</reference>
<evidence type="ECO:0008006" key="3">
    <source>
        <dbReference type="Google" id="ProtNLM"/>
    </source>
</evidence>
<gene>
    <name evidence="1" type="primary">PARPA_07738.1 scaffold 30360</name>
</gene>
<evidence type="ECO:0000313" key="2">
    <source>
        <dbReference type="Proteomes" id="UP000054107"/>
    </source>
</evidence>
<sequence>MLFFCSRSQGLTKKRVGTLDMMYGAMELLTKFFEKPQINTTTAMALPVQVAIYVPPSSRSVIPLKVKQMQVLDVFQYDTRLNFVHWKDTHDPSLRSWNRAPAAVCRGLASGKLQFQPYFLPVCGSSPPGNLEISFVPVIKTFALPDGQSLTNVKASSKTFRQPVLSSVLPPATVSHVSAAHWKHFWSLALTSVQRNVGYRLIVGCIPNRQFLHFINPQVFDSPLCPVCQSAPYISHHLLFHCPTKEKIWQEVIFEFLWPTTSINDIKEALLSLDFSNIWYCQLAGITPYRIVLISLSQIWLAHVIFIFDKTSIHHTAIMATIRSNICQTTIEEDKCHSLQ</sequence>
<name>A0A0B7N5L6_9FUNG</name>
<dbReference type="OrthoDB" id="2288126at2759"/>
<accession>A0A0B7N5L6</accession>
<dbReference type="Proteomes" id="UP000054107">
    <property type="component" value="Unassembled WGS sequence"/>
</dbReference>
<keyword evidence="2" id="KW-1185">Reference proteome</keyword>
<protein>
    <recommendedName>
        <fullName evidence="3">Reverse transcriptase zinc-binding domain-containing protein</fullName>
    </recommendedName>
</protein>
<evidence type="ECO:0000313" key="1">
    <source>
        <dbReference type="EMBL" id="CEP13623.1"/>
    </source>
</evidence>
<dbReference type="AlphaFoldDB" id="A0A0B7N5L6"/>
<proteinExistence type="predicted"/>
<dbReference type="EMBL" id="LN730358">
    <property type="protein sequence ID" value="CEP13623.1"/>
    <property type="molecule type" value="Genomic_DNA"/>
</dbReference>
<organism evidence="1 2">
    <name type="scientific">Parasitella parasitica</name>
    <dbReference type="NCBI Taxonomy" id="35722"/>
    <lineage>
        <taxon>Eukaryota</taxon>
        <taxon>Fungi</taxon>
        <taxon>Fungi incertae sedis</taxon>
        <taxon>Mucoromycota</taxon>
        <taxon>Mucoromycotina</taxon>
        <taxon>Mucoromycetes</taxon>
        <taxon>Mucorales</taxon>
        <taxon>Mucorineae</taxon>
        <taxon>Mucoraceae</taxon>
        <taxon>Parasitella</taxon>
    </lineage>
</organism>